<dbReference type="Pfam" id="PF03151">
    <property type="entry name" value="TPT"/>
    <property type="match status" value="1"/>
</dbReference>
<gene>
    <name evidence="7" type="ORF">FVE85_9641</name>
</gene>
<dbReference type="Proteomes" id="UP000324585">
    <property type="component" value="Unassembled WGS sequence"/>
</dbReference>
<dbReference type="OrthoDB" id="6418713at2759"/>
<evidence type="ECO:0000313" key="8">
    <source>
        <dbReference type="Proteomes" id="UP000324585"/>
    </source>
</evidence>
<evidence type="ECO:0000256" key="1">
    <source>
        <dbReference type="ARBA" id="ARBA00004141"/>
    </source>
</evidence>
<evidence type="ECO:0000313" key="7">
    <source>
        <dbReference type="EMBL" id="KAA8491594.1"/>
    </source>
</evidence>
<reference evidence="8" key="1">
    <citation type="journal article" date="2019" name="Nat. Commun.">
        <title>Expansion of phycobilisome linker gene families in mesophilic red algae.</title>
        <authorList>
            <person name="Lee J."/>
            <person name="Kim D."/>
            <person name="Bhattacharya D."/>
            <person name="Yoon H.S."/>
        </authorList>
    </citation>
    <scope>NUCLEOTIDE SEQUENCE [LARGE SCALE GENOMIC DNA]</scope>
    <source>
        <strain evidence="8">CCMP 1328</strain>
    </source>
</reference>
<dbReference type="SUPFAM" id="SSF103481">
    <property type="entry name" value="Multidrug resistance efflux transporter EmrE"/>
    <property type="match status" value="1"/>
</dbReference>
<dbReference type="EMBL" id="VRMN01000012">
    <property type="protein sequence ID" value="KAA8491594.1"/>
    <property type="molecule type" value="Genomic_DNA"/>
</dbReference>
<dbReference type="AlphaFoldDB" id="A0A5J4YLM7"/>
<dbReference type="OMA" id="MFATWYL"/>
<keyword evidence="2 5" id="KW-0812">Transmembrane</keyword>
<comment type="caution">
    <text evidence="7">The sequence shown here is derived from an EMBL/GenBank/DDBJ whole genome shotgun (WGS) entry which is preliminary data.</text>
</comment>
<comment type="subcellular location">
    <subcellularLocation>
        <location evidence="1">Membrane</location>
        <topology evidence="1">Multi-pass membrane protein</topology>
    </subcellularLocation>
</comment>
<dbReference type="InterPro" id="IPR037185">
    <property type="entry name" value="EmrE-like"/>
</dbReference>
<evidence type="ECO:0000256" key="5">
    <source>
        <dbReference type="SAM" id="Phobius"/>
    </source>
</evidence>
<keyword evidence="8" id="KW-1185">Reference proteome</keyword>
<proteinExistence type="predicted"/>
<name>A0A5J4YLM7_PORPP</name>
<feature type="transmembrane region" description="Helical" evidence="5">
    <location>
        <begin position="82"/>
        <end position="101"/>
    </location>
</feature>
<accession>A0A5J4YLM7</accession>
<keyword evidence="4 5" id="KW-0472">Membrane</keyword>
<sequence>MAFVGGLAALPSVRGVTRGRCDARRSMAVVAAARSHRSTVTSGSRGTHVVRMAAAEPSDSAGANNVDAADASTVAPKLMKKVMLGVYILCWYAANILFNIYNKKLLKMFPLFTTVTLFQFLMGASVASFMWVSRLHAFQKPTMDEIKAIYPLAVAHLLGNMFTNLSLRQMAVSFTHTIKASEPLFSVVLGKIFVRGTSYHPAVYTSLLPIIAGVTLASVNEVSFNWVGFWTAMASNVSFQSRNVLSKKFMSSVALDDLNLFGWISILSFATLFPVAAIVDGLKWQSAFSSAAAAAGGGAPQLLGLLCMCGFLHFLYNQFSYVVLQRTSAVSHAVGNTMKRVAVIVSSVLVFHNPVTMQNKLGTAIAIAGVGLYSQVKNWKPKKKTE</sequence>
<dbReference type="InterPro" id="IPR004853">
    <property type="entry name" value="Sugar_P_trans_dom"/>
</dbReference>
<dbReference type="PANTHER" id="PTHR11132">
    <property type="entry name" value="SOLUTE CARRIER FAMILY 35"/>
    <property type="match status" value="1"/>
</dbReference>
<dbReference type="GO" id="GO:0016020">
    <property type="term" value="C:membrane"/>
    <property type="evidence" value="ECO:0007669"/>
    <property type="project" value="UniProtKB-SubCell"/>
</dbReference>
<keyword evidence="7" id="KW-0670">Pyruvate</keyword>
<evidence type="ECO:0000256" key="2">
    <source>
        <dbReference type="ARBA" id="ARBA00022692"/>
    </source>
</evidence>
<evidence type="ECO:0000256" key="3">
    <source>
        <dbReference type="ARBA" id="ARBA00022989"/>
    </source>
</evidence>
<evidence type="ECO:0000256" key="4">
    <source>
        <dbReference type="ARBA" id="ARBA00023136"/>
    </source>
</evidence>
<protein>
    <submittedName>
        <fullName evidence="7">Phosphoenolpyruvate/phosphate translocator 2, chloroplastic</fullName>
    </submittedName>
</protein>
<feature type="transmembrane region" description="Helical" evidence="5">
    <location>
        <begin position="108"/>
        <end position="132"/>
    </location>
</feature>
<feature type="domain" description="Sugar phosphate transporter" evidence="6">
    <location>
        <begin position="84"/>
        <end position="374"/>
    </location>
</feature>
<feature type="transmembrane region" description="Helical" evidence="5">
    <location>
        <begin position="260"/>
        <end position="279"/>
    </location>
</feature>
<keyword evidence="3 5" id="KW-1133">Transmembrane helix</keyword>
<dbReference type="InterPro" id="IPR050186">
    <property type="entry name" value="TPT_transporter"/>
</dbReference>
<organism evidence="7 8">
    <name type="scientific">Porphyridium purpureum</name>
    <name type="common">Red alga</name>
    <name type="synonym">Porphyridium cruentum</name>
    <dbReference type="NCBI Taxonomy" id="35688"/>
    <lineage>
        <taxon>Eukaryota</taxon>
        <taxon>Rhodophyta</taxon>
        <taxon>Bangiophyceae</taxon>
        <taxon>Porphyridiales</taxon>
        <taxon>Porphyridiaceae</taxon>
        <taxon>Porphyridium</taxon>
    </lineage>
</organism>
<evidence type="ECO:0000259" key="6">
    <source>
        <dbReference type="Pfam" id="PF03151"/>
    </source>
</evidence>
<feature type="transmembrane region" description="Helical" evidence="5">
    <location>
        <begin position="291"/>
        <end position="316"/>
    </location>
</feature>